<name>A0ABS6X0T0_9BACT</name>
<feature type="transmembrane region" description="Helical" evidence="1">
    <location>
        <begin position="94"/>
        <end position="111"/>
    </location>
</feature>
<proteinExistence type="predicted"/>
<dbReference type="RefSeq" id="WP_219159300.1">
    <property type="nucleotide sequence ID" value="NZ_JAHWGL010000051.1"/>
</dbReference>
<organism evidence="2 3">
    <name type="scientific">Hymenobacter profundi</name>
    <dbReference type="NCBI Taxonomy" id="1982110"/>
    <lineage>
        <taxon>Bacteria</taxon>
        <taxon>Pseudomonadati</taxon>
        <taxon>Bacteroidota</taxon>
        <taxon>Cytophagia</taxon>
        <taxon>Cytophagales</taxon>
        <taxon>Hymenobacteraceae</taxon>
        <taxon>Hymenobacter</taxon>
    </lineage>
</organism>
<evidence type="ECO:0000313" key="2">
    <source>
        <dbReference type="EMBL" id="MBW3129440.1"/>
    </source>
</evidence>
<feature type="transmembrane region" description="Helical" evidence="1">
    <location>
        <begin position="42"/>
        <end position="61"/>
    </location>
</feature>
<feature type="transmembrane region" description="Helical" evidence="1">
    <location>
        <begin position="68"/>
        <end position="88"/>
    </location>
</feature>
<accession>A0ABS6X0T0</accession>
<protein>
    <recommendedName>
        <fullName evidence="4">DoxX family protein</fullName>
    </recommendedName>
</protein>
<keyword evidence="3" id="KW-1185">Reference proteome</keyword>
<keyword evidence="1" id="KW-1133">Transmembrane helix</keyword>
<reference evidence="2 3" key="1">
    <citation type="submission" date="2021-07" db="EMBL/GenBank/DDBJ databases">
        <title>Hymenobacter profundi sp. nov., isolated from deep-sea water.</title>
        <authorList>
            <person name="Kim M.K."/>
        </authorList>
    </citation>
    <scope>NUCLEOTIDE SEQUENCE [LARGE SCALE GENOMIC DNA]</scope>
    <source>
        <strain evidence="2 3">M2</strain>
    </source>
</reference>
<dbReference type="EMBL" id="JAHWGL010000051">
    <property type="protein sequence ID" value="MBW3129440.1"/>
    <property type="molecule type" value="Genomic_DNA"/>
</dbReference>
<evidence type="ECO:0008006" key="4">
    <source>
        <dbReference type="Google" id="ProtNLM"/>
    </source>
</evidence>
<evidence type="ECO:0000313" key="3">
    <source>
        <dbReference type="Proteomes" id="UP000826188"/>
    </source>
</evidence>
<keyword evidence="1" id="KW-0812">Transmembrane</keyword>
<keyword evidence="1" id="KW-0472">Membrane</keyword>
<sequence length="116" mass="12755">MMKNLITWILLGLSVSLSFKHGWDSLHFKANPQSAEMMNKLGISSAAMPFLGVVALAIGLLTLFPRTFFIGNLLNALSIVTIMALAVRAGNNKIALLEIPFLLLPLLLIYLRHPLK</sequence>
<evidence type="ECO:0000256" key="1">
    <source>
        <dbReference type="SAM" id="Phobius"/>
    </source>
</evidence>
<dbReference type="Proteomes" id="UP000826188">
    <property type="component" value="Unassembled WGS sequence"/>
</dbReference>
<comment type="caution">
    <text evidence="2">The sequence shown here is derived from an EMBL/GenBank/DDBJ whole genome shotgun (WGS) entry which is preliminary data.</text>
</comment>
<gene>
    <name evidence="2" type="ORF">KYK14_12825</name>
</gene>